<protein>
    <submittedName>
        <fullName evidence="3">Phytoene synthase</fullName>
    </submittedName>
</protein>
<organism evidence="3 4">
    <name type="scientific">Actinocatenispora thailandica</name>
    <dbReference type="NCBI Taxonomy" id="227318"/>
    <lineage>
        <taxon>Bacteria</taxon>
        <taxon>Bacillati</taxon>
        <taxon>Actinomycetota</taxon>
        <taxon>Actinomycetes</taxon>
        <taxon>Micromonosporales</taxon>
        <taxon>Micromonosporaceae</taxon>
        <taxon>Actinocatenispora</taxon>
    </lineage>
</organism>
<evidence type="ECO:0000313" key="3">
    <source>
        <dbReference type="EMBL" id="BCJ39251.1"/>
    </source>
</evidence>
<dbReference type="InterPro" id="IPR002060">
    <property type="entry name" value="Squ/phyt_synthse"/>
</dbReference>
<keyword evidence="2" id="KW-0808">Transferase</keyword>
<dbReference type="GO" id="GO:0051996">
    <property type="term" value="F:squalene synthase [NAD(P)H] activity"/>
    <property type="evidence" value="ECO:0007669"/>
    <property type="project" value="InterPro"/>
</dbReference>
<evidence type="ECO:0000313" key="4">
    <source>
        <dbReference type="Proteomes" id="UP000611640"/>
    </source>
</evidence>
<accession>A0A7R7DX26</accession>
<dbReference type="EMBL" id="AP023355">
    <property type="protein sequence ID" value="BCJ39251.1"/>
    <property type="molecule type" value="Genomic_DNA"/>
</dbReference>
<dbReference type="PANTHER" id="PTHR31480">
    <property type="entry name" value="BIFUNCTIONAL LYCOPENE CYCLASE/PHYTOENE SYNTHASE"/>
    <property type="match status" value="1"/>
</dbReference>
<dbReference type="UniPathway" id="UPA00799"/>
<dbReference type="Proteomes" id="UP000611640">
    <property type="component" value="Chromosome"/>
</dbReference>
<dbReference type="SFLD" id="SFLDS00005">
    <property type="entry name" value="Isoprenoid_Synthase_Type_I"/>
    <property type="match status" value="1"/>
</dbReference>
<gene>
    <name evidence="3" type="primary">crtB</name>
    <name evidence="3" type="ORF">Athai_67540</name>
</gene>
<dbReference type="PROSITE" id="PS01045">
    <property type="entry name" value="SQUALEN_PHYTOEN_SYN_2"/>
    <property type="match status" value="1"/>
</dbReference>
<dbReference type="KEGG" id="atl:Athai_67540"/>
<dbReference type="GO" id="GO:0004311">
    <property type="term" value="F:geranylgeranyl diphosphate synthase activity"/>
    <property type="evidence" value="ECO:0007669"/>
    <property type="project" value="InterPro"/>
</dbReference>
<dbReference type="InterPro" id="IPR019845">
    <property type="entry name" value="Squalene/phytoene_synthase_CS"/>
</dbReference>
<dbReference type="GO" id="GO:0016117">
    <property type="term" value="P:carotenoid biosynthetic process"/>
    <property type="evidence" value="ECO:0007669"/>
    <property type="project" value="UniProtKB-ARBA"/>
</dbReference>
<dbReference type="Pfam" id="PF00494">
    <property type="entry name" value="SQS_PSY"/>
    <property type="match status" value="1"/>
</dbReference>
<dbReference type="CDD" id="cd00683">
    <property type="entry name" value="Trans_IPPS_HH"/>
    <property type="match status" value="1"/>
</dbReference>
<comment type="pathway">
    <text evidence="1">Carotenoid biosynthesis; phytoene biosynthesis.</text>
</comment>
<dbReference type="InterPro" id="IPR044843">
    <property type="entry name" value="Trans_IPPS_bact-type"/>
</dbReference>
<evidence type="ECO:0000256" key="1">
    <source>
        <dbReference type="ARBA" id="ARBA00004684"/>
    </source>
</evidence>
<proteinExistence type="predicted"/>
<name>A0A7R7DX26_9ACTN</name>
<evidence type="ECO:0000256" key="2">
    <source>
        <dbReference type="ARBA" id="ARBA00022679"/>
    </source>
</evidence>
<dbReference type="InterPro" id="IPR033904">
    <property type="entry name" value="Trans_IPPS_HH"/>
</dbReference>
<dbReference type="SFLD" id="SFLDG01018">
    <property type="entry name" value="Squalene/Phytoene_Synthase_Lik"/>
    <property type="match status" value="1"/>
</dbReference>
<sequence length="296" mass="33356">MSASYEYCRALHRRHGRSYYLATRLLPAWKRRHVHALYGFTRYTDDIVDQLETGRGGDAQHRARRLDGWTARFRAGLAGEPTGPDPILPAVLHTIAVFDLPLADFDAFLTSMRMDLTVREYQDYSDLLGYMEGSAAVIGTMMLPVLLAENRAGRPAADRLAAMREPARQLGLGFQLTNFIRDVAEDLQRDRVYLPQRDLDRFGVSRADLAADSAGPAVRELVRFEIDRAREHYRAAEPGIALLPPVSQRCIRLAATVYGGILVEIERNGYDVLSRRAVVPRRRRLTAVIQQLGRPA</sequence>
<dbReference type="PROSITE" id="PS01044">
    <property type="entry name" value="SQUALEN_PHYTOEN_SYN_1"/>
    <property type="match status" value="1"/>
</dbReference>
<dbReference type="InterPro" id="IPR008949">
    <property type="entry name" value="Isoprenoid_synthase_dom_sf"/>
</dbReference>
<reference evidence="3 4" key="1">
    <citation type="submission" date="2020-08" db="EMBL/GenBank/DDBJ databases">
        <title>Whole genome shotgun sequence of Actinocatenispora thailandica NBRC 105041.</title>
        <authorList>
            <person name="Komaki H."/>
            <person name="Tamura T."/>
        </authorList>
    </citation>
    <scope>NUCLEOTIDE SEQUENCE [LARGE SCALE GENOMIC DNA]</scope>
    <source>
        <strain evidence="3 4">NBRC 105041</strain>
    </source>
</reference>
<dbReference type="Gene3D" id="1.10.600.10">
    <property type="entry name" value="Farnesyl Diphosphate Synthase"/>
    <property type="match status" value="1"/>
</dbReference>
<keyword evidence="4" id="KW-1185">Reference proteome</keyword>
<dbReference type="SUPFAM" id="SSF48576">
    <property type="entry name" value="Terpenoid synthases"/>
    <property type="match status" value="1"/>
</dbReference>
<dbReference type="AlphaFoldDB" id="A0A7R7DX26"/>
<dbReference type="SFLD" id="SFLDG01212">
    <property type="entry name" value="Phytoene_synthase_like"/>
    <property type="match status" value="1"/>
</dbReference>